<dbReference type="GO" id="GO:0005634">
    <property type="term" value="C:nucleus"/>
    <property type="evidence" value="ECO:0007669"/>
    <property type="project" value="UniProtKB-SubCell"/>
</dbReference>
<accession>A0ABD3K420</accession>
<dbReference type="NCBIfam" id="TIGR01557">
    <property type="entry name" value="myb_SHAQKYF"/>
    <property type="match status" value="1"/>
</dbReference>
<dbReference type="PROSITE" id="PS50110">
    <property type="entry name" value="RESPONSE_REGULATORY"/>
    <property type="match status" value="1"/>
</dbReference>
<keyword evidence="9" id="KW-1185">Reference proteome</keyword>
<feature type="compositionally biased region" description="Polar residues" evidence="6">
    <location>
        <begin position="292"/>
        <end position="311"/>
    </location>
</feature>
<dbReference type="AlphaFoldDB" id="A0ABD3K420"/>
<feature type="compositionally biased region" description="Basic and acidic residues" evidence="6">
    <location>
        <begin position="130"/>
        <end position="172"/>
    </location>
</feature>
<evidence type="ECO:0000256" key="6">
    <source>
        <dbReference type="SAM" id="MobiDB-lite"/>
    </source>
</evidence>
<dbReference type="SUPFAM" id="SSF46689">
    <property type="entry name" value="Homeodomain-like"/>
    <property type="match status" value="1"/>
</dbReference>
<feature type="compositionally biased region" description="Low complexity" evidence="6">
    <location>
        <begin position="312"/>
        <end position="327"/>
    </location>
</feature>
<reference evidence="8 9" key="1">
    <citation type="submission" date="2024-11" db="EMBL/GenBank/DDBJ databases">
        <title>Chromosome-level genome assembly of Eucalyptus globulus Labill. provides insights into its genome evolution.</title>
        <authorList>
            <person name="Li X."/>
        </authorList>
    </citation>
    <scope>NUCLEOTIDE SEQUENCE [LARGE SCALE GENOMIC DNA]</scope>
    <source>
        <strain evidence="8">CL2024</strain>
        <tissue evidence="8">Fresh tender leaves</tissue>
    </source>
</reference>
<dbReference type="EMBL" id="JBJKBG010000007">
    <property type="protein sequence ID" value="KAL3731411.1"/>
    <property type="molecule type" value="Genomic_DNA"/>
</dbReference>
<keyword evidence="2" id="KW-0805">Transcription regulation</keyword>
<feature type="domain" description="Response regulatory" evidence="7">
    <location>
        <begin position="1"/>
        <end position="39"/>
    </location>
</feature>
<feature type="compositionally biased region" description="Polar residues" evidence="6">
    <location>
        <begin position="247"/>
        <end position="262"/>
    </location>
</feature>
<evidence type="ECO:0000256" key="5">
    <source>
        <dbReference type="PROSITE-ProRule" id="PRU00169"/>
    </source>
</evidence>
<feature type="compositionally biased region" description="Polar residues" evidence="6">
    <location>
        <begin position="350"/>
        <end position="359"/>
    </location>
</feature>
<evidence type="ECO:0000256" key="1">
    <source>
        <dbReference type="ARBA" id="ARBA00004123"/>
    </source>
</evidence>
<comment type="caution">
    <text evidence="5">Lacks conserved residue(s) required for the propagation of feature annotation.</text>
</comment>
<proteinExistence type="predicted"/>
<feature type="compositionally biased region" description="Basic and acidic residues" evidence="6">
    <location>
        <begin position="99"/>
        <end position="109"/>
    </location>
</feature>
<gene>
    <name evidence="8" type="ORF">ACJRO7_028310</name>
</gene>
<feature type="region of interest" description="Disordered" evidence="6">
    <location>
        <begin position="99"/>
        <end position="177"/>
    </location>
</feature>
<feature type="compositionally biased region" description="Polar residues" evidence="6">
    <location>
        <begin position="366"/>
        <end position="387"/>
    </location>
</feature>
<dbReference type="InterPro" id="IPR006447">
    <property type="entry name" value="Myb_dom_plants"/>
</dbReference>
<evidence type="ECO:0000256" key="2">
    <source>
        <dbReference type="ARBA" id="ARBA00023015"/>
    </source>
</evidence>
<comment type="subcellular location">
    <subcellularLocation>
        <location evidence="1">Nucleus</location>
    </subcellularLocation>
</comment>
<organism evidence="8 9">
    <name type="scientific">Eucalyptus globulus</name>
    <name type="common">Tasmanian blue gum</name>
    <dbReference type="NCBI Taxonomy" id="34317"/>
    <lineage>
        <taxon>Eukaryota</taxon>
        <taxon>Viridiplantae</taxon>
        <taxon>Streptophyta</taxon>
        <taxon>Embryophyta</taxon>
        <taxon>Tracheophyta</taxon>
        <taxon>Spermatophyta</taxon>
        <taxon>Magnoliopsida</taxon>
        <taxon>eudicotyledons</taxon>
        <taxon>Gunneridae</taxon>
        <taxon>Pentapetalae</taxon>
        <taxon>rosids</taxon>
        <taxon>malvids</taxon>
        <taxon>Myrtales</taxon>
        <taxon>Myrtaceae</taxon>
        <taxon>Myrtoideae</taxon>
        <taxon>Eucalypteae</taxon>
        <taxon>Eucalyptus</taxon>
    </lineage>
</organism>
<feature type="region of interest" description="Disordered" evidence="6">
    <location>
        <begin position="49"/>
        <end position="85"/>
    </location>
</feature>
<feature type="region of interest" description="Disordered" evidence="6">
    <location>
        <begin position="247"/>
        <end position="387"/>
    </location>
</feature>
<evidence type="ECO:0000256" key="3">
    <source>
        <dbReference type="ARBA" id="ARBA00023163"/>
    </source>
</evidence>
<keyword evidence="4" id="KW-0539">Nucleus</keyword>
<sequence length="985" mass="110305">MSANQHKNTAGRSLAVGASYFLYKPLAPENLKVLWQHAFRRRMIVPTEKRNTRSVKSQGKEVLRKEHSPDKKIDKATRTQEASVDQLRKKIGHIAEGDQVDERCAEKPKVGKSRFAPLNVKGKGTTLEAGAKRSNDGKDNEREHERPRIDSERVDSNHVSEEGWNTDYREDDSIGTSLSGRRRMRQAVWSPELHPNFTAALSALGDDTRPKTILKTMDVPYLNHHQVTSHLQKHRNQVQRLCNIASASNLPSDGQSGGSNRSIEPHQQPDTHASVSGQVGQASVDFRGGGSADTSQQYFLPSPQLSFNSSSPIPNQVPQQAQNQYPQLSDFPANPSEQSSQSSHCEKLHNGSQAPSHNLNYPGEHSNLSNDNLNVNQGLNGNEESTYQVPWTDLPNIHSINPVVDPTAFASLSMPPRVEGSMVLPEPVSRLQNQTMSLTAVTDNAAPTVSPQVGVEDNIITGLAEIFHPLQKQHLWTELCDSSDLVDLQHHPQFDSLLDEVDTPSVPPELGREINYYTEFASLISPQQTSNNLLPSQGNQYEAMNKGLTQSLAGSNLVPSQENQYNVMDQGLDLVAEVEPQPQACFMNQSLTSDNPAPSQENQYHVMNKGLDLILEAEPQPQAWFMNQPLNSDNPAPSQENQYHFMNQGLDLVPEAEPQPQAWFMNQSLTSDNPVHFQENSYHVMNQGLDLIPEAEPQPQAWFMNQSLTGDNLMSSQDNPQYVMNRELNLEVDPHLKAWFMNQTQTGDNPVTCQENRCHVMNQGLDLVAEAEPQPQAWFMNQTQSGDNLVPSPENQHYVMNQGLNLHAEPQPEAWYINQSQTSDNPLTWQENQWDVMNQGLDLVAEVERQPQAGFMNQSLTGDNLMPSSENQHRVMNQGLNVEVEAQPEARFTNQTLTDYNPVTSQENQYYVMSQGSDLVAEVELQPQAQACFMKQPQSNYDVPLRIDGMEDLRDLLDEPMLDEINHFSEWLADILRGNDNPIIG</sequence>
<dbReference type="InterPro" id="IPR044841">
    <property type="entry name" value="LUX/BOA-like"/>
</dbReference>
<dbReference type="Proteomes" id="UP001634007">
    <property type="component" value="Unassembled WGS sequence"/>
</dbReference>
<feature type="compositionally biased region" description="Polar residues" evidence="6">
    <location>
        <begin position="270"/>
        <end position="281"/>
    </location>
</feature>
<dbReference type="InterPro" id="IPR001789">
    <property type="entry name" value="Sig_transdc_resp-reg_receiver"/>
</dbReference>
<name>A0ABD3K420_EUCGL</name>
<evidence type="ECO:0000313" key="8">
    <source>
        <dbReference type="EMBL" id="KAL3731411.1"/>
    </source>
</evidence>
<feature type="compositionally biased region" description="Basic and acidic residues" evidence="6">
    <location>
        <begin position="58"/>
        <end position="78"/>
    </location>
</feature>
<evidence type="ECO:0000259" key="7">
    <source>
        <dbReference type="PROSITE" id="PS50110"/>
    </source>
</evidence>
<keyword evidence="3" id="KW-0804">Transcription</keyword>
<protein>
    <recommendedName>
        <fullName evidence="7">Response regulatory domain-containing protein</fullName>
    </recommendedName>
</protein>
<dbReference type="Gene3D" id="1.10.10.60">
    <property type="entry name" value="Homeodomain-like"/>
    <property type="match status" value="1"/>
</dbReference>
<dbReference type="PANTHER" id="PTHR31442:SF40">
    <property type="entry name" value="HOMEODOMAIN-LIKE SUPERFAMILY PROTEIN"/>
    <property type="match status" value="1"/>
</dbReference>
<evidence type="ECO:0000313" key="9">
    <source>
        <dbReference type="Proteomes" id="UP001634007"/>
    </source>
</evidence>
<comment type="caution">
    <text evidence="8">The sequence shown here is derived from an EMBL/GenBank/DDBJ whole genome shotgun (WGS) entry which is preliminary data.</text>
</comment>
<dbReference type="InterPro" id="IPR009057">
    <property type="entry name" value="Homeodomain-like_sf"/>
</dbReference>
<evidence type="ECO:0000256" key="4">
    <source>
        <dbReference type="ARBA" id="ARBA00023242"/>
    </source>
</evidence>
<dbReference type="PANTHER" id="PTHR31442">
    <property type="entry name" value="HOMEODOMAIN-LIKE SUPERFAMILY PROTEIN-RELATED"/>
    <property type="match status" value="1"/>
</dbReference>